<keyword evidence="3" id="KW-1185">Reference proteome</keyword>
<evidence type="ECO:0000259" key="1">
    <source>
        <dbReference type="PROSITE" id="PS51186"/>
    </source>
</evidence>
<evidence type="ECO:0000313" key="2">
    <source>
        <dbReference type="EMBL" id="MBP1042877.1"/>
    </source>
</evidence>
<dbReference type="InterPro" id="IPR016181">
    <property type="entry name" value="Acyl_CoA_acyltransferase"/>
</dbReference>
<dbReference type="Pfam" id="PF13673">
    <property type="entry name" value="Acetyltransf_10"/>
    <property type="match status" value="1"/>
</dbReference>
<protein>
    <submittedName>
        <fullName evidence="2">GNAT family N-acetyltransferase</fullName>
    </submittedName>
</protein>
<sequence length="153" mass="17330">MTIIRANISHLASIEAITQKTIASIYPKYYPMGAVRHFQAHHHSAQIAKDIALGNVYLFLENDTPLGTISIIDNEITRFFILPEKQHRGIGKLLLAFAERLIFNKGSNVTLDTSLPAQAFYFKNGYQVTGFKQVITDNQDVLCYVTMRKISQR</sequence>
<name>A0A940P7L6_9ENTE</name>
<proteinExistence type="predicted"/>
<dbReference type="PROSITE" id="PS51186">
    <property type="entry name" value="GNAT"/>
    <property type="match status" value="1"/>
</dbReference>
<dbReference type="AlphaFoldDB" id="A0A940P7L6"/>
<dbReference type="InterPro" id="IPR000182">
    <property type="entry name" value="GNAT_dom"/>
</dbReference>
<dbReference type="Gene3D" id="3.40.630.30">
    <property type="match status" value="1"/>
</dbReference>
<gene>
    <name evidence="2" type="ORF">I6N95_17815</name>
</gene>
<dbReference type="RefSeq" id="WP_209530525.1">
    <property type="nucleotide sequence ID" value="NZ_JAEEGA010000012.1"/>
</dbReference>
<reference evidence="2" key="1">
    <citation type="submission" date="2020-12" db="EMBL/GenBank/DDBJ databases">
        <title>Vagococcus allomyrinae sp. nov. and Enterococcus lavae sp. nov., isolated from the larvae of Allomyrina dichotoma.</title>
        <authorList>
            <person name="Lee S.D."/>
        </authorList>
    </citation>
    <scope>NUCLEOTIDE SEQUENCE</scope>
    <source>
        <strain evidence="2">BWB3-3</strain>
    </source>
</reference>
<feature type="domain" description="N-acetyltransferase" evidence="1">
    <location>
        <begin position="1"/>
        <end position="148"/>
    </location>
</feature>
<evidence type="ECO:0000313" key="3">
    <source>
        <dbReference type="Proteomes" id="UP000674938"/>
    </source>
</evidence>
<dbReference type="EMBL" id="JAEEGA010000012">
    <property type="protein sequence ID" value="MBP1042877.1"/>
    <property type="molecule type" value="Genomic_DNA"/>
</dbReference>
<organism evidence="2 3">
    <name type="scientific">Vagococcus allomyrinae</name>
    <dbReference type="NCBI Taxonomy" id="2794353"/>
    <lineage>
        <taxon>Bacteria</taxon>
        <taxon>Bacillati</taxon>
        <taxon>Bacillota</taxon>
        <taxon>Bacilli</taxon>
        <taxon>Lactobacillales</taxon>
        <taxon>Enterococcaceae</taxon>
        <taxon>Vagococcus</taxon>
    </lineage>
</organism>
<dbReference type="CDD" id="cd04301">
    <property type="entry name" value="NAT_SF"/>
    <property type="match status" value="1"/>
</dbReference>
<dbReference type="SUPFAM" id="SSF55729">
    <property type="entry name" value="Acyl-CoA N-acyltransferases (Nat)"/>
    <property type="match status" value="1"/>
</dbReference>
<dbReference type="Proteomes" id="UP000674938">
    <property type="component" value="Unassembled WGS sequence"/>
</dbReference>
<dbReference type="GO" id="GO:0016747">
    <property type="term" value="F:acyltransferase activity, transferring groups other than amino-acyl groups"/>
    <property type="evidence" value="ECO:0007669"/>
    <property type="project" value="InterPro"/>
</dbReference>
<accession>A0A940P7L6</accession>
<comment type="caution">
    <text evidence="2">The sequence shown here is derived from an EMBL/GenBank/DDBJ whole genome shotgun (WGS) entry which is preliminary data.</text>
</comment>